<dbReference type="AlphaFoldDB" id="A8ILG7"/>
<proteinExistence type="predicted"/>
<keyword evidence="2" id="KW-1185">Reference proteome</keyword>
<reference evidence="1 2" key="6">
    <citation type="journal article" date="2011" name="Appl. Environ. Microbiol.">
        <title>Involvement of the azorhizobial chromosome partition gene (parA) in the onset of bacteroid differentiation during Sesbania rostrata stem nodule development.</title>
        <authorList>
            <person name="Liu CT."/>
            <person name="Lee KB."/>
            <person name="Wang YS."/>
            <person name="Peng MH."/>
            <person name="Lee KT."/>
            <person name="Suzuki S."/>
            <person name="Suzuki T."/>
            <person name="Oyaizu H."/>
        </authorList>
    </citation>
    <scope>NUCLEOTIDE SEQUENCE [LARGE SCALE GENOMIC DNA]</scope>
    <source>
        <strain evidence="2">ATCC 43989 / DSM 5975 / JCM 20966 / LMG 6465 / NBRC 14845 / NCIMB 13405 / ORS 571</strain>
    </source>
</reference>
<dbReference type="eggNOG" id="ENOG50334BK">
    <property type="taxonomic scope" value="Bacteria"/>
</dbReference>
<reference evidence="1 2" key="5">
    <citation type="journal article" date="2010" name="Appl. Environ. Microbiol.">
        <title>phrR-like gene praR of Azorhizobium caulinodans ORS571 is essential for symbiosis with Sesbania rostrata and is involved in expression of reb genes.</title>
        <authorList>
            <person name="Akiba N."/>
            <person name="Aono T."/>
            <person name="Toyazaki H."/>
            <person name="Sato S."/>
            <person name="Oyaizu H."/>
        </authorList>
    </citation>
    <scope>NUCLEOTIDE SEQUENCE [LARGE SCALE GENOMIC DNA]</scope>
    <source>
        <strain evidence="2">ATCC 43989 / DSM 5975 / JCM 20966 / LMG 6465 / NBRC 14845 / NCIMB 13405 / ORS 571</strain>
    </source>
</reference>
<reference evidence="2" key="2">
    <citation type="submission" date="2007-04" db="EMBL/GenBank/DDBJ databases">
        <title>Complete genome sequence of the nitrogen-fixing bacterium Azorhizobium caulinodans ORS571.</title>
        <authorList>
            <person name="Lee K.B."/>
            <person name="Backer P.D."/>
            <person name="Aono T."/>
            <person name="Liu C.T."/>
            <person name="Suzuki S."/>
            <person name="Suzuki T."/>
            <person name="Kaneko T."/>
            <person name="Yamada M."/>
            <person name="Tabata S."/>
            <person name="Kupfer D.M."/>
            <person name="Najar F.Z."/>
            <person name="Wiley G.B."/>
            <person name="Roe B."/>
            <person name="Binnewies T."/>
            <person name="Ussery D."/>
            <person name="Vereecke D."/>
            <person name="Gevers D."/>
            <person name="Holsters M."/>
            <person name="Oyaizu H."/>
        </authorList>
    </citation>
    <scope>NUCLEOTIDE SEQUENCE [LARGE SCALE GENOMIC DNA]</scope>
    <source>
        <strain evidence="2">ATCC 43989 / DSM 5975 / JCM 20966 / LMG 6465 / NBRC 14845 / NCIMB 13405 / ORS 571</strain>
    </source>
</reference>
<accession>A8ILG7</accession>
<dbReference type="STRING" id="438753.AZC_4031"/>
<dbReference type="Proteomes" id="UP000000270">
    <property type="component" value="Chromosome"/>
</dbReference>
<reference evidence="1 2" key="3">
    <citation type="journal article" date="2008" name="BMC Genomics">
        <title>The genome of the versatile nitrogen fixer Azorhizobium caulinodans ORS571.</title>
        <authorList>
            <person name="Lee KB."/>
            <person name="Backer P.D."/>
            <person name="Aono T."/>
            <person name="Liu CT."/>
            <person name="Suzuki S."/>
            <person name="Suzuki T."/>
            <person name="Kaneko T."/>
            <person name="Yamada M."/>
            <person name="Tabata S."/>
            <person name="Kupfer D.M."/>
            <person name="Najar F.Z."/>
            <person name="Wiley G.B."/>
            <person name="Roe B."/>
            <person name="Binnewies T.T."/>
            <person name="Ussery D.W."/>
            <person name="D'Haeze W."/>
            <person name="Herder J.D."/>
            <person name="Gevers D."/>
            <person name="Vereecke D."/>
            <person name="Holsters M."/>
            <person name="Oyaizu H."/>
        </authorList>
    </citation>
    <scope>NUCLEOTIDE SEQUENCE [LARGE SCALE GENOMIC DNA]</scope>
    <source>
        <strain evidence="2">ATCC 43989 / DSM 5975 / JCM 20966 / LMG 6465 / NBRC 14845 / NCIMB 13405 / ORS 571</strain>
    </source>
</reference>
<dbReference type="EMBL" id="AP009384">
    <property type="protein sequence ID" value="BAF90029.1"/>
    <property type="molecule type" value="Genomic_DNA"/>
</dbReference>
<sequence>MRGAVRHAICRPMAAWVARGRLSMAGLVRMSGRVLKAAALALVLLLPLASIGAQARPNTRAMTCDQAARLVARAGGIVLDTSATTFDRYVSDLRFCMPQQALRPAFEPTRDNPQCFIGYTCYDPAKGDWRWGWGW</sequence>
<evidence type="ECO:0000313" key="1">
    <source>
        <dbReference type="EMBL" id="BAF90029.1"/>
    </source>
</evidence>
<reference evidence="1 2" key="1">
    <citation type="journal article" date="2007" name="Appl. Environ. Microbiol.">
        <title>Rhizobial factors required for stem nodule maturation and maintenance in Sesbania rostrata-Azorhizobium caulinodans ORS571 symbiosis.</title>
        <authorList>
            <person name="Suzuki S."/>
            <person name="Aono T."/>
            <person name="Lee KB."/>
            <person name="Suzuki T."/>
            <person name="Liu CT."/>
            <person name="Miwa H."/>
            <person name="Wakao S."/>
            <person name="Iki T."/>
            <person name="Oyaizu H."/>
        </authorList>
    </citation>
    <scope>NUCLEOTIDE SEQUENCE [LARGE SCALE GENOMIC DNA]</scope>
    <source>
        <strain evidence="2">ATCC 43989 / DSM 5975 / JCM 20966 / LMG 6465 / NBRC 14845 / NCIMB 13405 / ORS 571</strain>
    </source>
</reference>
<gene>
    <name evidence="1" type="ordered locus">AZC_4031</name>
</gene>
<organism evidence="1 2">
    <name type="scientific">Azorhizobium caulinodans (strain ATCC 43989 / DSM 5975 / JCM 20966 / LMG 6465 / NBRC 14845 / NCIMB 13405 / ORS 571)</name>
    <dbReference type="NCBI Taxonomy" id="438753"/>
    <lineage>
        <taxon>Bacteria</taxon>
        <taxon>Pseudomonadati</taxon>
        <taxon>Pseudomonadota</taxon>
        <taxon>Alphaproteobacteria</taxon>
        <taxon>Hyphomicrobiales</taxon>
        <taxon>Xanthobacteraceae</taxon>
        <taxon>Azorhizobium</taxon>
    </lineage>
</organism>
<dbReference type="KEGG" id="azc:AZC_4031"/>
<name>A8ILG7_AZOC5</name>
<protein>
    <submittedName>
        <fullName evidence="1">Uncharacterized protein</fullName>
    </submittedName>
</protein>
<reference evidence="1 2" key="4">
    <citation type="journal article" date="2009" name="Appl. Environ. Microbiol.">
        <title>Comparative genome-wide transcriptional profiling of Azorhizobium caulinodans ORS571 grown under free-living and symbiotic conditions.</title>
        <authorList>
            <person name="Tsukada S."/>
            <person name="Aono T."/>
            <person name="Akiba N."/>
            <person name="Lee KB."/>
            <person name="Liu CT."/>
            <person name="Toyazaki H."/>
            <person name="Oyaizu H."/>
        </authorList>
    </citation>
    <scope>NUCLEOTIDE SEQUENCE [LARGE SCALE GENOMIC DNA]</scope>
    <source>
        <strain evidence="2">ATCC 43989 / DSM 5975 / JCM 20966 / LMG 6465 / NBRC 14845 / NCIMB 13405 / ORS 571</strain>
    </source>
</reference>
<evidence type="ECO:0000313" key="2">
    <source>
        <dbReference type="Proteomes" id="UP000000270"/>
    </source>
</evidence>
<dbReference type="HOGENOM" id="CLU_152495_1_0_5"/>